<comment type="caution">
    <text evidence="6">The sequence shown here is derived from an EMBL/GenBank/DDBJ whole genome shotgun (WGS) entry which is preliminary data.</text>
</comment>
<dbReference type="GO" id="GO:0005634">
    <property type="term" value="C:nucleus"/>
    <property type="evidence" value="ECO:0007669"/>
    <property type="project" value="UniProtKB-SubCell"/>
</dbReference>
<organism evidence="6 7">
    <name type="scientific">Rhizophagus clarus</name>
    <dbReference type="NCBI Taxonomy" id="94130"/>
    <lineage>
        <taxon>Eukaryota</taxon>
        <taxon>Fungi</taxon>
        <taxon>Fungi incertae sedis</taxon>
        <taxon>Mucoromycota</taxon>
        <taxon>Glomeromycotina</taxon>
        <taxon>Glomeromycetes</taxon>
        <taxon>Glomerales</taxon>
        <taxon>Glomeraceae</taxon>
        <taxon>Rhizophagus</taxon>
    </lineage>
</organism>
<keyword evidence="7" id="KW-1185">Reference proteome</keyword>
<accession>A0A2Z6QUX4</accession>
<keyword evidence="4" id="KW-0862">Zinc</keyword>
<protein>
    <submittedName>
        <fullName evidence="6">Uncharacterized protein</fullName>
    </submittedName>
</protein>
<dbReference type="AlphaFoldDB" id="A0A2Z6QUX4"/>
<evidence type="ECO:0000313" key="7">
    <source>
        <dbReference type="Proteomes" id="UP000247702"/>
    </source>
</evidence>
<dbReference type="STRING" id="94130.A0A2Z6QUX4"/>
<dbReference type="EMBL" id="BEXD01001435">
    <property type="protein sequence ID" value="GBB94077.1"/>
    <property type="molecule type" value="Genomic_DNA"/>
</dbReference>
<dbReference type="InterPro" id="IPR012337">
    <property type="entry name" value="RNaseH-like_sf"/>
</dbReference>
<proteinExistence type="predicted"/>
<keyword evidence="2" id="KW-0479">Metal-binding</keyword>
<evidence type="ECO:0000256" key="4">
    <source>
        <dbReference type="ARBA" id="ARBA00022833"/>
    </source>
</evidence>
<dbReference type="Proteomes" id="UP000247702">
    <property type="component" value="Unassembled WGS sequence"/>
</dbReference>
<evidence type="ECO:0000256" key="2">
    <source>
        <dbReference type="ARBA" id="ARBA00022723"/>
    </source>
</evidence>
<sequence length="265" mass="30737">MSSVEEDSSKNNKPKKLTSWIWQYFKEETKEVRKGEECINVLFMVCQVKEDPSSDICDTEYARKDSSTGNAISHLRSKHNIVQSEKVNILMCIIVLQFLVNWIISDSLPIHMVQSEAFQHFIYELDPAFMMFLTSVSLTMDLWTAHNRQSYLGVTCSYINQSFKLCEFTLDIAYVRYPHTSAHIKDTLVNILNKWNIHEKVYIITTDNASNMKKCVQDIEGVEQLAYTLQLIISKDAQKKFSGLLNELKKEIALQNEEEDNEQDE</sequence>
<gene>
    <name evidence="6" type="ORF">RclHR1_02290003</name>
</gene>
<keyword evidence="3" id="KW-0863">Zinc-finger</keyword>
<evidence type="ECO:0000256" key="1">
    <source>
        <dbReference type="ARBA" id="ARBA00004123"/>
    </source>
</evidence>
<keyword evidence="5" id="KW-0539">Nucleus</keyword>
<evidence type="ECO:0000256" key="3">
    <source>
        <dbReference type="ARBA" id="ARBA00022771"/>
    </source>
</evidence>
<reference evidence="6 7" key="1">
    <citation type="submission" date="2017-11" db="EMBL/GenBank/DDBJ databases">
        <title>The genome of Rhizophagus clarus HR1 reveals common genetic basis of auxotrophy among arbuscular mycorrhizal fungi.</title>
        <authorList>
            <person name="Kobayashi Y."/>
        </authorList>
    </citation>
    <scope>NUCLEOTIDE SEQUENCE [LARGE SCALE GENOMIC DNA]</scope>
    <source>
        <strain evidence="6 7">HR1</strain>
    </source>
</reference>
<dbReference type="PANTHER" id="PTHR46481:SF10">
    <property type="entry name" value="ZINC FINGER BED DOMAIN-CONTAINING PROTEIN 39"/>
    <property type="match status" value="1"/>
</dbReference>
<comment type="subcellular location">
    <subcellularLocation>
        <location evidence="1">Nucleus</location>
    </subcellularLocation>
</comment>
<evidence type="ECO:0000313" key="6">
    <source>
        <dbReference type="EMBL" id="GBB94077.1"/>
    </source>
</evidence>
<dbReference type="PANTHER" id="PTHR46481">
    <property type="entry name" value="ZINC FINGER BED DOMAIN-CONTAINING PROTEIN 4"/>
    <property type="match status" value="1"/>
</dbReference>
<evidence type="ECO:0000256" key="5">
    <source>
        <dbReference type="ARBA" id="ARBA00023242"/>
    </source>
</evidence>
<dbReference type="InterPro" id="IPR052035">
    <property type="entry name" value="ZnF_BED_domain_contain"/>
</dbReference>
<dbReference type="GO" id="GO:0008270">
    <property type="term" value="F:zinc ion binding"/>
    <property type="evidence" value="ECO:0007669"/>
    <property type="project" value="UniProtKB-KW"/>
</dbReference>
<dbReference type="SUPFAM" id="SSF53098">
    <property type="entry name" value="Ribonuclease H-like"/>
    <property type="match status" value="1"/>
</dbReference>
<name>A0A2Z6QUX4_9GLOM</name>